<accession>A0A9W7CIM6</accession>
<name>A0A9W7CIM6_9STRA</name>
<reference evidence="3" key="1">
    <citation type="submission" date="2023-04" db="EMBL/GenBank/DDBJ databases">
        <title>Phytophthora fragariaefolia NBRC 109709.</title>
        <authorList>
            <person name="Ichikawa N."/>
            <person name="Sato H."/>
            <person name="Tonouchi N."/>
        </authorList>
    </citation>
    <scope>NUCLEOTIDE SEQUENCE</scope>
    <source>
        <strain evidence="3">NBRC 109709</strain>
    </source>
</reference>
<sequence length="147" mass="17138">MAAPVKAQDSIEPKPEQEGNLDKKNNQSKDNNALPDEDDSKLTSTYSDLPRIAWEWIRWSGAMTFVGMDFAGEVLANFLGLTQSKYQWILDAQEREEEERQQRRLEKRQRRQLRLEQLLQAEQRKLQELETGTLQQDEAISEEPSTM</sequence>
<dbReference type="OrthoDB" id="45963at2759"/>
<proteinExistence type="predicted"/>
<dbReference type="AlphaFoldDB" id="A0A9W7CIM6"/>
<organism evidence="3 4">
    <name type="scientific">Phytophthora fragariaefolia</name>
    <dbReference type="NCBI Taxonomy" id="1490495"/>
    <lineage>
        <taxon>Eukaryota</taxon>
        <taxon>Sar</taxon>
        <taxon>Stramenopiles</taxon>
        <taxon>Oomycota</taxon>
        <taxon>Peronosporomycetes</taxon>
        <taxon>Peronosporales</taxon>
        <taxon>Peronosporaceae</taxon>
        <taxon>Phytophthora</taxon>
    </lineage>
</organism>
<keyword evidence="4" id="KW-1185">Reference proteome</keyword>
<evidence type="ECO:0000313" key="3">
    <source>
        <dbReference type="EMBL" id="GMF33840.1"/>
    </source>
</evidence>
<gene>
    <name evidence="3" type="ORF">Pfra01_000851400</name>
</gene>
<dbReference type="Pfam" id="PF14774">
    <property type="entry name" value="FAM177"/>
    <property type="match status" value="1"/>
</dbReference>
<protein>
    <submittedName>
        <fullName evidence="3">Unnamed protein product</fullName>
    </submittedName>
</protein>
<feature type="coiled-coil region" evidence="1">
    <location>
        <begin position="89"/>
        <end position="132"/>
    </location>
</feature>
<dbReference type="EMBL" id="BSXT01000768">
    <property type="protein sequence ID" value="GMF33840.1"/>
    <property type="molecule type" value="Genomic_DNA"/>
</dbReference>
<dbReference type="InterPro" id="IPR028260">
    <property type="entry name" value="FAM177"/>
</dbReference>
<dbReference type="PANTHER" id="PTHR31206:SF1">
    <property type="entry name" value="LP10445P"/>
    <property type="match status" value="1"/>
</dbReference>
<evidence type="ECO:0000256" key="1">
    <source>
        <dbReference type="SAM" id="Coils"/>
    </source>
</evidence>
<evidence type="ECO:0000313" key="4">
    <source>
        <dbReference type="Proteomes" id="UP001165121"/>
    </source>
</evidence>
<keyword evidence="1" id="KW-0175">Coiled coil</keyword>
<evidence type="ECO:0000256" key="2">
    <source>
        <dbReference type="SAM" id="MobiDB-lite"/>
    </source>
</evidence>
<dbReference type="Proteomes" id="UP001165121">
    <property type="component" value="Unassembled WGS sequence"/>
</dbReference>
<feature type="compositionally biased region" description="Basic and acidic residues" evidence="2">
    <location>
        <begin position="9"/>
        <end position="27"/>
    </location>
</feature>
<dbReference type="PANTHER" id="PTHR31206">
    <property type="entry name" value="LP10445P"/>
    <property type="match status" value="1"/>
</dbReference>
<feature type="region of interest" description="Disordered" evidence="2">
    <location>
        <begin position="1"/>
        <end position="44"/>
    </location>
</feature>
<comment type="caution">
    <text evidence="3">The sequence shown here is derived from an EMBL/GenBank/DDBJ whole genome shotgun (WGS) entry which is preliminary data.</text>
</comment>